<keyword evidence="3" id="KW-1185">Reference proteome</keyword>
<name>A0ABU0AAD6_9BACI</name>
<dbReference type="EMBL" id="JAUSUB010000001">
    <property type="protein sequence ID" value="MDQ0268210.1"/>
    <property type="molecule type" value="Genomic_DNA"/>
</dbReference>
<dbReference type="PANTHER" id="PTHR11014:SF63">
    <property type="entry name" value="METALLOPEPTIDASE, PUTATIVE (AFU_ORTHOLOGUE AFUA_6G09600)-RELATED"/>
    <property type="match status" value="1"/>
</dbReference>
<dbReference type="PIRSF" id="PIRSF005962">
    <property type="entry name" value="Pept_M20D_amidohydro"/>
    <property type="match status" value="1"/>
</dbReference>
<dbReference type="Proteomes" id="UP001238088">
    <property type="component" value="Unassembled WGS sequence"/>
</dbReference>
<dbReference type="PANTHER" id="PTHR11014">
    <property type="entry name" value="PEPTIDASE M20 FAMILY MEMBER"/>
    <property type="match status" value="1"/>
</dbReference>
<dbReference type="NCBIfam" id="TIGR01891">
    <property type="entry name" value="amidohydrolases"/>
    <property type="match status" value="1"/>
</dbReference>
<dbReference type="SUPFAM" id="SSF55031">
    <property type="entry name" value="Bacterial exopeptidase dimerisation domain"/>
    <property type="match status" value="1"/>
</dbReference>
<dbReference type="Pfam" id="PF07687">
    <property type="entry name" value="M20_dimer"/>
    <property type="match status" value="1"/>
</dbReference>
<feature type="domain" description="Peptidase M20 dimerisation" evidence="1">
    <location>
        <begin position="189"/>
        <end position="282"/>
    </location>
</feature>
<gene>
    <name evidence="2" type="ORF">J2S17_000079</name>
</gene>
<dbReference type="Pfam" id="PF01546">
    <property type="entry name" value="Peptidase_M20"/>
    <property type="match status" value="1"/>
</dbReference>
<comment type="caution">
    <text evidence="2">The sequence shown here is derived from an EMBL/GenBank/DDBJ whole genome shotgun (WGS) entry which is preliminary data.</text>
</comment>
<protein>
    <submittedName>
        <fullName evidence="2">Amidohydrolase</fullName>
    </submittedName>
</protein>
<dbReference type="Gene3D" id="3.40.630.10">
    <property type="entry name" value="Zn peptidases"/>
    <property type="match status" value="1"/>
</dbReference>
<dbReference type="InterPro" id="IPR036264">
    <property type="entry name" value="Bact_exopeptidase_dim_dom"/>
</dbReference>
<proteinExistence type="predicted"/>
<dbReference type="RefSeq" id="WP_307470802.1">
    <property type="nucleotide sequence ID" value="NZ_JAUSUB010000001.1"/>
</dbReference>
<organism evidence="2 3">
    <name type="scientific">Cytobacillus purgationiresistens</name>
    <dbReference type="NCBI Taxonomy" id="863449"/>
    <lineage>
        <taxon>Bacteria</taxon>
        <taxon>Bacillati</taxon>
        <taxon>Bacillota</taxon>
        <taxon>Bacilli</taxon>
        <taxon>Bacillales</taxon>
        <taxon>Bacillaceae</taxon>
        <taxon>Cytobacillus</taxon>
    </lineage>
</organism>
<dbReference type="SUPFAM" id="SSF53187">
    <property type="entry name" value="Zn-dependent exopeptidases"/>
    <property type="match status" value="1"/>
</dbReference>
<evidence type="ECO:0000313" key="3">
    <source>
        <dbReference type="Proteomes" id="UP001238088"/>
    </source>
</evidence>
<dbReference type="CDD" id="cd03886">
    <property type="entry name" value="M20_Acy1"/>
    <property type="match status" value="1"/>
</dbReference>
<dbReference type="InterPro" id="IPR011650">
    <property type="entry name" value="Peptidase_M20_dimer"/>
</dbReference>
<evidence type="ECO:0000259" key="1">
    <source>
        <dbReference type="Pfam" id="PF07687"/>
    </source>
</evidence>
<sequence>MTFTFKGKANKVLDEIVAFRRELHEYPELSGEEVETSLKIQENLRKHDIPFHTGFAKTGVLGMIKGGKQGGIVALRADIDALPITERTGLAFASKVEGKMHACGHDSHTAMLLGAGILLNELKDEIRGTILLVFQPSEEKSPLGGAREMMKDGVFAEYPPDVIIGQHVWPDLPSGQIGVRSGPIMGNSDRFSITVHGSGGHASMPHTAIDAIAVANQVITMIQTIVSRNVDPIQSAVITIGKISGGVAHNVIADEVVLEGTIRTLSNKVKQQVKKRFLEVVNGSISAMGARAEIEYLDGYPATINTPEWADRVKQTAVNMFGEENVPAVAPSMAGEDFGRFLQKYPGVYYWLGSSLGEGQKPLHNPSFMVDEEIFPKGIELMSQLAIDTLAQIRK</sequence>
<accession>A0ABU0AAD6</accession>
<dbReference type="InterPro" id="IPR002933">
    <property type="entry name" value="Peptidase_M20"/>
</dbReference>
<reference evidence="2 3" key="1">
    <citation type="submission" date="2023-07" db="EMBL/GenBank/DDBJ databases">
        <title>Genomic Encyclopedia of Type Strains, Phase IV (KMG-IV): sequencing the most valuable type-strain genomes for metagenomic binning, comparative biology and taxonomic classification.</title>
        <authorList>
            <person name="Goeker M."/>
        </authorList>
    </citation>
    <scope>NUCLEOTIDE SEQUENCE [LARGE SCALE GENOMIC DNA]</scope>
    <source>
        <strain evidence="2 3">DSM 23494</strain>
    </source>
</reference>
<dbReference type="Gene3D" id="3.30.70.360">
    <property type="match status" value="1"/>
</dbReference>
<evidence type="ECO:0000313" key="2">
    <source>
        <dbReference type="EMBL" id="MDQ0268210.1"/>
    </source>
</evidence>
<dbReference type="InterPro" id="IPR017439">
    <property type="entry name" value="Amidohydrolase"/>
</dbReference>